<gene>
    <name evidence="1" type="primary">ORF138999</name>
</gene>
<accession>A0A0B7ARX6</accession>
<dbReference type="EMBL" id="HACG01036919">
    <property type="protein sequence ID" value="CEK83784.1"/>
    <property type="molecule type" value="Transcribed_RNA"/>
</dbReference>
<protein>
    <submittedName>
        <fullName evidence="1">Uncharacterized protein</fullName>
    </submittedName>
</protein>
<sequence length="66" mass="7371">MLLKVPVLVSFPNKTVSSLFQVADQADTIFGAQEAMVSNTDTPHSSMPIWRIRVRVCLWLAATKRP</sequence>
<evidence type="ECO:0000313" key="1">
    <source>
        <dbReference type="EMBL" id="CEK83784.1"/>
    </source>
</evidence>
<organism evidence="1">
    <name type="scientific">Arion vulgaris</name>
    <dbReference type="NCBI Taxonomy" id="1028688"/>
    <lineage>
        <taxon>Eukaryota</taxon>
        <taxon>Metazoa</taxon>
        <taxon>Spiralia</taxon>
        <taxon>Lophotrochozoa</taxon>
        <taxon>Mollusca</taxon>
        <taxon>Gastropoda</taxon>
        <taxon>Heterobranchia</taxon>
        <taxon>Euthyneura</taxon>
        <taxon>Panpulmonata</taxon>
        <taxon>Eupulmonata</taxon>
        <taxon>Stylommatophora</taxon>
        <taxon>Helicina</taxon>
        <taxon>Arionoidea</taxon>
        <taxon>Arionidae</taxon>
        <taxon>Arion</taxon>
    </lineage>
</organism>
<name>A0A0B7ARX6_9EUPU</name>
<dbReference type="AlphaFoldDB" id="A0A0B7ARX6"/>
<proteinExistence type="predicted"/>
<reference evidence="1" key="1">
    <citation type="submission" date="2014-12" db="EMBL/GenBank/DDBJ databases">
        <title>Insight into the proteome of Arion vulgaris.</title>
        <authorList>
            <person name="Aradska J."/>
            <person name="Bulat T."/>
            <person name="Smidak R."/>
            <person name="Sarate P."/>
            <person name="Gangsoo J."/>
            <person name="Sialana F."/>
            <person name="Bilban M."/>
            <person name="Lubec G."/>
        </authorList>
    </citation>
    <scope>NUCLEOTIDE SEQUENCE</scope>
    <source>
        <tissue evidence="1">Skin</tissue>
    </source>
</reference>